<protein>
    <recommendedName>
        <fullName evidence="4">SPW repeat-containing protein</fullName>
    </recommendedName>
</protein>
<evidence type="ECO:0000256" key="1">
    <source>
        <dbReference type="SAM" id="Phobius"/>
    </source>
</evidence>
<gene>
    <name evidence="2" type="ORF">OIE14_11205</name>
</gene>
<dbReference type="RefSeq" id="WP_326564567.1">
    <property type="nucleotide sequence ID" value="NZ_CP109071.1"/>
</dbReference>
<keyword evidence="1" id="KW-0472">Membrane</keyword>
<keyword evidence="3" id="KW-1185">Reference proteome</keyword>
<feature type="transmembrane region" description="Helical" evidence="1">
    <location>
        <begin position="81"/>
        <end position="98"/>
    </location>
</feature>
<dbReference type="Proteomes" id="UP001334804">
    <property type="component" value="Chromosome"/>
</dbReference>
<reference evidence="2 3" key="1">
    <citation type="submission" date="2022-10" db="EMBL/GenBank/DDBJ databases">
        <title>The complete genomes of actinobacterial strains from the NBC collection.</title>
        <authorList>
            <person name="Joergensen T.S."/>
            <person name="Alvarez Arevalo M."/>
            <person name="Sterndorff E.B."/>
            <person name="Faurdal D."/>
            <person name="Vuksanovic O."/>
            <person name="Mourched A.-S."/>
            <person name="Charusanti P."/>
            <person name="Shaw S."/>
            <person name="Blin K."/>
            <person name="Weber T."/>
        </authorList>
    </citation>
    <scope>NUCLEOTIDE SEQUENCE [LARGE SCALE GENOMIC DNA]</scope>
    <source>
        <strain evidence="2 3">NBC 01809</strain>
    </source>
</reference>
<accession>A0ABZ1EJZ7</accession>
<evidence type="ECO:0000313" key="2">
    <source>
        <dbReference type="EMBL" id="WSA34561.1"/>
    </source>
</evidence>
<dbReference type="EMBL" id="CP109071">
    <property type="protein sequence ID" value="WSA34561.1"/>
    <property type="molecule type" value="Genomic_DNA"/>
</dbReference>
<sequence length="114" mass="11118">MKIFGREPALVIGAIGSLLTVLAALNVPGLSAGQAAAVTALVAAGITAWATRPVAPALYVGAVAAGAVLLAEYGFHVSDGTVAAIGGAVVAGFALFGVRPQVTPAADPRQSIRA</sequence>
<proteinExistence type="predicted"/>
<evidence type="ECO:0000313" key="3">
    <source>
        <dbReference type="Proteomes" id="UP001334804"/>
    </source>
</evidence>
<organism evidence="2 3">
    <name type="scientific">Micromonospora peucetia</name>
    <dbReference type="NCBI Taxonomy" id="47871"/>
    <lineage>
        <taxon>Bacteria</taxon>
        <taxon>Bacillati</taxon>
        <taxon>Actinomycetota</taxon>
        <taxon>Actinomycetes</taxon>
        <taxon>Micromonosporales</taxon>
        <taxon>Micromonosporaceae</taxon>
        <taxon>Micromonospora</taxon>
    </lineage>
</organism>
<feature type="transmembrane region" description="Helical" evidence="1">
    <location>
        <begin position="57"/>
        <end position="75"/>
    </location>
</feature>
<evidence type="ECO:0008006" key="4">
    <source>
        <dbReference type="Google" id="ProtNLM"/>
    </source>
</evidence>
<keyword evidence="1" id="KW-0812">Transmembrane</keyword>
<name>A0ABZ1EJZ7_9ACTN</name>
<keyword evidence="1" id="KW-1133">Transmembrane helix</keyword>